<keyword evidence="2" id="KW-1003">Cell membrane</keyword>
<evidence type="ECO:0000256" key="8">
    <source>
        <dbReference type="ARBA" id="ARBA00029447"/>
    </source>
</evidence>
<dbReference type="PROSITE" id="PS50111">
    <property type="entry name" value="CHEMOTAXIS_TRANSDUC_2"/>
    <property type="match status" value="1"/>
</dbReference>
<keyword evidence="7 9" id="KW-0807">Transducer</keyword>
<dbReference type="PROSITE" id="PS50885">
    <property type="entry name" value="HAMP"/>
    <property type="match status" value="1"/>
</dbReference>
<accession>A0A3N1P5Z8</accession>
<dbReference type="GO" id="GO:0007165">
    <property type="term" value="P:signal transduction"/>
    <property type="evidence" value="ECO:0007669"/>
    <property type="project" value="UniProtKB-KW"/>
</dbReference>
<dbReference type="Gene3D" id="1.10.287.950">
    <property type="entry name" value="Methyl-accepting chemotaxis protein"/>
    <property type="match status" value="1"/>
</dbReference>
<dbReference type="SMART" id="SM00304">
    <property type="entry name" value="HAMP"/>
    <property type="match status" value="1"/>
</dbReference>
<dbReference type="GO" id="GO:0004888">
    <property type="term" value="F:transmembrane signaling receptor activity"/>
    <property type="evidence" value="ECO:0007669"/>
    <property type="project" value="InterPro"/>
</dbReference>
<comment type="similarity">
    <text evidence="8">Belongs to the methyl-accepting chemotaxis (MCP) protein family.</text>
</comment>
<dbReference type="Pfam" id="PF00015">
    <property type="entry name" value="MCPsignal"/>
    <property type="match status" value="1"/>
</dbReference>
<organism evidence="13 14">
    <name type="scientific">Gallaecimonas pentaromativorans</name>
    <dbReference type="NCBI Taxonomy" id="584787"/>
    <lineage>
        <taxon>Bacteria</taxon>
        <taxon>Pseudomonadati</taxon>
        <taxon>Pseudomonadota</taxon>
        <taxon>Gammaproteobacteria</taxon>
        <taxon>Enterobacterales</taxon>
        <taxon>Gallaecimonadaceae</taxon>
        <taxon>Gallaecimonas</taxon>
    </lineage>
</organism>
<evidence type="ECO:0000256" key="7">
    <source>
        <dbReference type="ARBA" id="ARBA00023224"/>
    </source>
</evidence>
<dbReference type="CDD" id="cd12912">
    <property type="entry name" value="PDC2_MCP_like"/>
    <property type="match status" value="1"/>
</dbReference>
<dbReference type="OrthoDB" id="7021108at2"/>
<keyword evidence="3" id="KW-0145">Chemotaxis</keyword>
<dbReference type="Pfam" id="PF02743">
    <property type="entry name" value="dCache_1"/>
    <property type="match status" value="1"/>
</dbReference>
<dbReference type="CDD" id="cd11386">
    <property type="entry name" value="MCP_signal"/>
    <property type="match status" value="1"/>
</dbReference>
<dbReference type="RefSeq" id="WP_050658109.1">
    <property type="nucleotide sequence ID" value="NZ_LFWC01000003.1"/>
</dbReference>
<dbReference type="AlphaFoldDB" id="A0A3N1P5Z8"/>
<keyword evidence="5 10" id="KW-1133">Transmembrane helix</keyword>
<dbReference type="EMBL" id="RJUL01000004">
    <property type="protein sequence ID" value="ROQ27454.1"/>
    <property type="molecule type" value="Genomic_DNA"/>
</dbReference>
<evidence type="ECO:0000256" key="4">
    <source>
        <dbReference type="ARBA" id="ARBA00022692"/>
    </source>
</evidence>
<feature type="transmembrane region" description="Helical" evidence="10">
    <location>
        <begin position="6"/>
        <end position="27"/>
    </location>
</feature>
<evidence type="ECO:0000313" key="13">
    <source>
        <dbReference type="EMBL" id="ROQ27454.1"/>
    </source>
</evidence>
<dbReference type="Pfam" id="PF00672">
    <property type="entry name" value="HAMP"/>
    <property type="match status" value="1"/>
</dbReference>
<dbReference type="SUPFAM" id="SSF58104">
    <property type="entry name" value="Methyl-accepting chemotaxis protein (MCP) signaling domain"/>
    <property type="match status" value="1"/>
</dbReference>
<comment type="caution">
    <text evidence="13">The sequence shown here is derived from an EMBL/GenBank/DDBJ whole genome shotgun (WGS) entry which is preliminary data.</text>
</comment>
<dbReference type="PRINTS" id="PR00260">
    <property type="entry name" value="CHEMTRNSDUCR"/>
</dbReference>
<feature type="transmembrane region" description="Helical" evidence="10">
    <location>
        <begin position="277"/>
        <end position="299"/>
    </location>
</feature>
<evidence type="ECO:0000313" key="14">
    <source>
        <dbReference type="Proteomes" id="UP000268033"/>
    </source>
</evidence>
<feature type="domain" description="HAMP" evidence="12">
    <location>
        <begin position="300"/>
        <end position="354"/>
    </location>
</feature>
<evidence type="ECO:0000256" key="5">
    <source>
        <dbReference type="ARBA" id="ARBA00022989"/>
    </source>
</evidence>
<protein>
    <submittedName>
        <fullName evidence="13">Methyl-accepting chemotaxis sensory transducer with Cache sensor</fullName>
    </submittedName>
</protein>
<dbReference type="SUPFAM" id="SSF103190">
    <property type="entry name" value="Sensory domain-like"/>
    <property type="match status" value="1"/>
</dbReference>
<evidence type="ECO:0000259" key="12">
    <source>
        <dbReference type="PROSITE" id="PS50885"/>
    </source>
</evidence>
<dbReference type="STRING" id="584787.GCA_001247655_02543"/>
<gene>
    <name evidence="13" type="ORF">EDC28_104104</name>
</gene>
<evidence type="ECO:0000256" key="2">
    <source>
        <dbReference type="ARBA" id="ARBA00022475"/>
    </source>
</evidence>
<evidence type="ECO:0000256" key="10">
    <source>
        <dbReference type="SAM" id="Phobius"/>
    </source>
</evidence>
<dbReference type="PANTHER" id="PTHR32089:SF117">
    <property type="entry name" value="METHYL ACCEPTING SENSORY TRANSDUCER WITH CACHE_1 SMALL MOLECULE BINDING DOMAIN"/>
    <property type="match status" value="1"/>
</dbReference>
<dbReference type="InterPro" id="IPR004089">
    <property type="entry name" value="MCPsignal_dom"/>
</dbReference>
<dbReference type="Proteomes" id="UP000268033">
    <property type="component" value="Unassembled WGS sequence"/>
</dbReference>
<dbReference type="InterPro" id="IPR003660">
    <property type="entry name" value="HAMP_dom"/>
</dbReference>
<proteinExistence type="inferred from homology"/>
<dbReference type="SMART" id="SM00283">
    <property type="entry name" value="MA"/>
    <property type="match status" value="1"/>
</dbReference>
<evidence type="ECO:0000256" key="3">
    <source>
        <dbReference type="ARBA" id="ARBA00022500"/>
    </source>
</evidence>
<feature type="domain" description="Methyl-accepting transducer" evidence="11">
    <location>
        <begin position="359"/>
        <end position="595"/>
    </location>
</feature>
<evidence type="ECO:0000259" key="11">
    <source>
        <dbReference type="PROSITE" id="PS50111"/>
    </source>
</evidence>
<dbReference type="InterPro" id="IPR004090">
    <property type="entry name" value="Chemotax_Me-accpt_rcpt"/>
</dbReference>
<evidence type="ECO:0000256" key="9">
    <source>
        <dbReference type="PROSITE-ProRule" id="PRU00284"/>
    </source>
</evidence>
<dbReference type="FunFam" id="1.10.287.950:FF:000001">
    <property type="entry name" value="Methyl-accepting chemotaxis sensory transducer"/>
    <property type="match status" value="1"/>
</dbReference>
<comment type="subcellular location">
    <subcellularLocation>
        <location evidence="1">Cell membrane</location>
        <topology evidence="1">Multi-pass membrane protein</topology>
    </subcellularLocation>
</comment>
<keyword evidence="4 10" id="KW-0812">Transmembrane</keyword>
<evidence type="ECO:0000256" key="1">
    <source>
        <dbReference type="ARBA" id="ARBA00004651"/>
    </source>
</evidence>
<dbReference type="PANTHER" id="PTHR32089">
    <property type="entry name" value="METHYL-ACCEPTING CHEMOTAXIS PROTEIN MCPB"/>
    <property type="match status" value="1"/>
</dbReference>
<dbReference type="Gene3D" id="3.30.450.20">
    <property type="entry name" value="PAS domain"/>
    <property type="match status" value="2"/>
</dbReference>
<sequence>MNNWSLRLKILAITGLCFIVFFIAVLWQSLSALQKNINSSLEEEVNLFSNTFSASVGDWIQDRRQTMVKTAKSIADHPDIPSYVFLDQAKEGVGFSLTYLGTPDGGMYRNDPTIANKAGYDPRVRAWYKGVMAVRGSFITEPFVSATNNQYVVTVAEPVWKNGEIIGVVGGNLRLEQLTEHTNALKIPGNGYAVLVDKSDQVIAHPDESRRSKKASDITPEFTGSGLDALLKTHALQERRLDNRERYLFAESIPGTNWALILVMDKDTLMAPLRKQLYTQLGISLLILVVVGLVLSWLIRMLLSHLSDITENLDAIANGNGDLTIRLKVNSQDEIGRLAGSFNRFVEQLHGIISRLKDASQGLLAEAEQTAKGARSQNDRIQRHQTEIHMVATAVTEMASATQEIAGNAEQTAVSARNCVGLSEEGRRQVEQSQRSIEGLAGEVSRANSIIGDLNQHAQNITSILSTISGIAEQTNLLALNAAIEAARAGDQGRGFAVVADEVRVLSQRTHSSTQEIQGMIEVLQGAASKAVDATDKGRMMADKSVTDAEAANQRLGEILGAINQINDMAAQIASAAEEQTSVTQEISKNTEIIRGVGDEMSTASHQAAQQADQLRALGQQVATEVAKFQL</sequence>
<name>A0A3N1P5Z8_9GAMM</name>
<dbReference type="GO" id="GO:0006935">
    <property type="term" value="P:chemotaxis"/>
    <property type="evidence" value="ECO:0007669"/>
    <property type="project" value="UniProtKB-KW"/>
</dbReference>
<dbReference type="CDD" id="cd06225">
    <property type="entry name" value="HAMP"/>
    <property type="match status" value="1"/>
</dbReference>
<dbReference type="InterPro" id="IPR029151">
    <property type="entry name" value="Sensor-like_sf"/>
</dbReference>
<keyword evidence="14" id="KW-1185">Reference proteome</keyword>
<reference evidence="13 14" key="1">
    <citation type="submission" date="2018-11" db="EMBL/GenBank/DDBJ databases">
        <title>Genomic Encyclopedia of Type Strains, Phase IV (KMG-IV): sequencing the most valuable type-strain genomes for metagenomic binning, comparative biology and taxonomic classification.</title>
        <authorList>
            <person name="Goeker M."/>
        </authorList>
    </citation>
    <scope>NUCLEOTIDE SEQUENCE [LARGE SCALE GENOMIC DNA]</scope>
    <source>
        <strain evidence="13 14">DSM 21945</strain>
    </source>
</reference>
<keyword evidence="6 10" id="KW-0472">Membrane</keyword>
<dbReference type="InterPro" id="IPR033479">
    <property type="entry name" value="dCache_1"/>
</dbReference>
<evidence type="ECO:0000256" key="6">
    <source>
        <dbReference type="ARBA" id="ARBA00023136"/>
    </source>
</evidence>
<dbReference type="GO" id="GO:0005886">
    <property type="term" value="C:plasma membrane"/>
    <property type="evidence" value="ECO:0007669"/>
    <property type="project" value="UniProtKB-SubCell"/>
</dbReference>
<dbReference type="CDD" id="cd12913">
    <property type="entry name" value="PDC1_MCP_like"/>
    <property type="match status" value="1"/>
</dbReference>